<proteinExistence type="predicted"/>
<feature type="domain" description="PAC" evidence="8">
    <location>
        <begin position="224"/>
        <end position="276"/>
    </location>
</feature>
<dbReference type="SUPFAM" id="SSF55785">
    <property type="entry name" value="PYP-like sensor domain (PAS domain)"/>
    <property type="match status" value="2"/>
</dbReference>
<dbReference type="NCBIfam" id="TIGR00229">
    <property type="entry name" value="sensory_box"/>
    <property type="match status" value="2"/>
</dbReference>
<dbReference type="AlphaFoldDB" id="A0A336JWN2"/>
<dbReference type="SMART" id="SM00448">
    <property type="entry name" value="REC"/>
    <property type="match status" value="1"/>
</dbReference>
<dbReference type="EC" id="2.7.13.3" evidence="2"/>
<dbReference type="InterPro" id="IPR036097">
    <property type="entry name" value="HisK_dim/P_sf"/>
</dbReference>
<dbReference type="CDD" id="cd00082">
    <property type="entry name" value="HisKA"/>
    <property type="match status" value="1"/>
</dbReference>
<dbReference type="InterPro" id="IPR000700">
    <property type="entry name" value="PAS-assoc_C"/>
</dbReference>
<dbReference type="CDD" id="cd18161">
    <property type="entry name" value="REC_hyHK_blue-like"/>
    <property type="match status" value="1"/>
</dbReference>
<dbReference type="InterPro" id="IPR035965">
    <property type="entry name" value="PAS-like_dom_sf"/>
</dbReference>
<reference evidence="10 11" key="1">
    <citation type="submission" date="2017-08" db="EMBL/GenBank/DDBJ databases">
        <authorList>
            <person name="de Groot N.N."/>
        </authorList>
    </citation>
    <scope>NUCLEOTIDE SEQUENCE [LARGE SCALE GENOMIC DNA]</scope>
    <source>
        <strain evidence="10 11">JA575</strain>
    </source>
</reference>
<dbReference type="RefSeq" id="WP_114361073.1">
    <property type="nucleotide sequence ID" value="NZ_QRDT01000050.1"/>
</dbReference>
<dbReference type="Gene3D" id="3.30.565.10">
    <property type="entry name" value="Histidine kinase-like ATPase, C-terminal domain"/>
    <property type="match status" value="1"/>
</dbReference>
<dbReference type="EMBL" id="QRDT01000050">
    <property type="protein sequence ID" value="RED21381.1"/>
    <property type="molecule type" value="Genomic_DNA"/>
</dbReference>
<sequence>MQSPSNPAVSPSEARYRALFEAIDDGFCIIEFFDGPHGPLSDYRHIEANAGYEKQTGIPDIIGRTLRDLVPDEADGWAELYRSVLVTGRPIHFEREFVAVNRIIEVSATRIEPPELRQVSVLFRDITARKRAEAALRDSEKLARDNVQRVQLALAAGAIIGTWLWDLPSDRFTVDEGFARAFGLDPALGRDGLSLAQIVATVHPDDQAGLADAIEDAIKRGGPYAHQYRVRRADGKYYWLEANGRVEHGPDGTPLSFPGVLIDVDDRRALMAERDRAIAELRALNETLEQRVAEARAELLRSAEQLRQSQKMEAVGQLTGGLAHDFNNLLAGISGSLELMSTRIRQGRVGEIEKYIGAAQGAVKRAASLTHRLLAFARRQTLTPTAANVNRLVSGMIDLIQRSVGPGIEVQHVGAAGLWSVLVDVPQLESALLNLCINARDAMPSGGKITIETGNRWIDRAQSRLYDIPTGQYVSLCVSDTGTGMTPDVIAKAFDPFFTTKPIGQGTGLGLSMIYGFAQQSGGQVRIYSEVGQGTMVCIYLPRHRGEAAEDERFPDSTAIPFAHTGETVMVVDDEPTVRMLVADVLEDLGYTALEASDSVGGLKLLQSDARIDLLITDVGLPGGMNGRQLADAARDIRPGLNVLFITGFAENALLNNGQLEPGMAVLTKPFAVDTLAARIRELIGKSTN</sequence>
<dbReference type="PROSITE" id="PS50110">
    <property type="entry name" value="RESPONSE_REGULATORY"/>
    <property type="match status" value="1"/>
</dbReference>
<dbReference type="InterPro" id="IPR013655">
    <property type="entry name" value="PAS_fold_3"/>
</dbReference>
<dbReference type="PROSITE" id="PS50109">
    <property type="entry name" value="HIS_KIN"/>
    <property type="match status" value="1"/>
</dbReference>
<evidence type="ECO:0000256" key="2">
    <source>
        <dbReference type="ARBA" id="ARBA00012438"/>
    </source>
</evidence>
<evidence type="ECO:0000313" key="11">
    <source>
        <dbReference type="Proteomes" id="UP000252631"/>
    </source>
</evidence>
<dbReference type="SUPFAM" id="SSF47384">
    <property type="entry name" value="Homodimeric domain of signal transducing histidine kinase"/>
    <property type="match status" value="1"/>
</dbReference>
<dbReference type="InterPro" id="IPR011006">
    <property type="entry name" value="CheY-like_superfamily"/>
</dbReference>
<dbReference type="GO" id="GO:0000155">
    <property type="term" value="F:phosphorelay sensor kinase activity"/>
    <property type="evidence" value="ECO:0007669"/>
    <property type="project" value="InterPro"/>
</dbReference>
<dbReference type="OrthoDB" id="9796100at2"/>
<evidence type="ECO:0000313" key="9">
    <source>
        <dbReference type="EMBL" id="RED21381.1"/>
    </source>
</evidence>
<dbReference type="InterPro" id="IPR001610">
    <property type="entry name" value="PAC"/>
</dbReference>
<dbReference type="PROSITE" id="PS50113">
    <property type="entry name" value="PAC"/>
    <property type="match status" value="1"/>
</dbReference>
<dbReference type="PRINTS" id="PR00344">
    <property type="entry name" value="BCTRLSENSOR"/>
</dbReference>
<dbReference type="Pfam" id="PF00072">
    <property type="entry name" value="Response_reg"/>
    <property type="match status" value="1"/>
</dbReference>
<protein>
    <recommendedName>
        <fullName evidence="2">histidine kinase</fullName>
        <ecNumber evidence="2">2.7.13.3</ecNumber>
    </recommendedName>
</protein>
<feature type="domain" description="Histidine kinase" evidence="6">
    <location>
        <begin position="321"/>
        <end position="545"/>
    </location>
</feature>
<evidence type="ECO:0000256" key="4">
    <source>
        <dbReference type="PROSITE-ProRule" id="PRU00169"/>
    </source>
</evidence>
<dbReference type="InterPro" id="IPR004358">
    <property type="entry name" value="Sig_transdc_His_kin-like_C"/>
</dbReference>
<dbReference type="PANTHER" id="PTHR43065:SF42">
    <property type="entry name" value="TWO-COMPONENT SENSOR PPRA"/>
    <property type="match status" value="1"/>
</dbReference>
<dbReference type="Pfam" id="PF08447">
    <property type="entry name" value="PAS_3"/>
    <property type="match status" value="1"/>
</dbReference>
<dbReference type="Pfam" id="PF02518">
    <property type="entry name" value="HATPase_c"/>
    <property type="match status" value="1"/>
</dbReference>
<name>A0A336JWN2_9BRAD</name>
<evidence type="ECO:0000259" key="8">
    <source>
        <dbReference type="PROSITE" id="PS50113"/>
    </source>
</evidence>
<dbReference type="Pfam" id="PF00512">
    <property type="entry name" value="HisKA"/>
    <property type="match status" value="1"/>
</dbReference>
<dbReference type="SMART" id="SM00086">
    <property type="entry name" value="PAC"/>
    <property type="match status" value="1"/>
</dbReference>
<evidence type="ECO:0000259" key="7">
    <source>
        <dbReference type="PROSITE" id="PS50110"/>
    </source>
</evidence>
<gene>
    <name evidence="9" type="ORF">BJ125_1507</name>
    <name evidence="10" type="ORF">SAMN05892882_1507</name>
</gene>
<dbReference type="SMART" id="SM00387">
    <property type="entry name" value="HATPase_c"/>
    <property type="match status" value="1"/>
</dbReference>
<dbReference type="InterPro" id="IPR005467">
    <property type="entry name" value="His_kinase_dom"/>
</dbReference>
<dbReference type="InterPro" id="IPR000014">
    <property type="entry name" value="PAS"/>
</dbReference>
<dbReference type="Gene3D" id="1.10.287.130">
    <property type="match status" value="1"/>
</dbReference>
<dbReference type="SMART" id="SM00388">
    <property type="entry name" value="HisKA"/>
    <property type="match status" value="1"/>
</dbReference>
<dbReference type="SUPFAM" id="SSF55874">
    <property type="entry name" value="ATPase domain of HSP90 chaperone/DNA topoisomerase II/histidine kinase"/>
    <property type="match status" value="1"/>
</dbReference>
<dbReference type="Gene3D" id="3.40.50.2300">
    <property type="match status" value="1"/>
</dbReference>
<feature type="domain" description="Response regulatory" evidence="7">
    <location>
        <begin position="568"/>
        <end position="684"/>
    </location>
</feature>
<dbReference type="InterPro" id="IPR003661">
    <property type="entry name" value="HisK_dim/P_dom"/>
</dbReference>
<dbReference type="Proteomes" id="UP000252631">
    <property type="component" value="Unassembled WGS sequence"/>
</dbReference>
<dbReference type="Gene3D" id="3.30.450.20">
    <property type="entry name" value="PAS domain"/>
    <property type="match status" value="2"/>
</dbReference>
<reference evidence="9 12" key="2">
    <citation type="submission" date="2018-07" db="EMBL/GenBank/DDBJ databases">
        <title>Genomic Encyclopedia of Archaeal and Bacterial Type Strains, Phase II (KMG-II): from individual species to whole genera.</title>
        <authorList>
            <person name="Goeker M."/>
        </authorList>
    </citation>
    <scope>NUCLEOTIDE SEQUENCE [LARGE SCALE GENOMIC DNA]</scope>
    <source>
        <strain evidence="9 12">JA575</strain>
    </source>
</reference>
<accession>A0A336JWN2</accession>
<dbReference type="InterPro" id="IPR001789">
    <property type="entry name" value="Sig_transdc_resp-reg_receiver"/>
</dbReference>
<comment type="catalytic activity">
    <reaction evidence="1">
        <text>ATP + protein L-histidine = ADP + protein N-phospho-L-histidine.</text>
        <dbReference type="EC" id="2.7.13.3"/>
    </reaction>
</comment>
<evidence type="ECO:0000256" key="1">
    <source>
        <dbReference type="ARBA" id="ARBA00000085"/>
    </source>
</evidence>
<evidence type="ECO:0000256" key="5">
    <source>
        <dbReference type="SAM" id="Coils"/>
    </source>
</evidence>
<dbReference type="InterPro" id="IPR036890">
    <property type="entry name" value="HATPase_C_sf"/>
</dbReference>
<feature type="coiled-coil region" evidence="5">
    <location>
        <begin position="267"/>
        <end position="305"/>
    </location>
</feature>
<evidence type="ECO:0000256" key="3">
    <source>
        <dbReference type="ARBA" id="ARBA00022553"/>
    </source>
</evidence>
<evidence type="ECO:0000313" key="12">
    <source>
        <dbReference type="Proteomes" id="UP000256343"/>
    </source>
</evidence>
<dbReference type="InterPro" id="IPR013656">
    <property type="entry name" value="PAS_4"/>
</dbReference>
<dbReference type="InterPro" id="IPR003594">
    <property type="entry name" value="HATPase_dom"/>
</dbReference>
<dbReference type="EMBL" id="UFQQ01000050">
    <property type="protein sequence ID" value="SSW93718.1"/>
    <property type="molecule type" value="Genomic_DNA"/>
</dbReference>
<dbReference type="Proteomes" id="UP000256343">
    <property type="component" value="Unassembled WGS sequence"/>
</dbReference>
<dbReference type="CDD" id="cd00130">
    <property type="entry name" value="PAS"/>
    <property type="match status" value="2"/>
</dbReference>
<dbReference type="SUPFAM" id="SSF52172">
    <property type="entry name" value="CheY-like"/>
    <property type="match status" value="1"/>
</dbReference>
<evidence type="ECO:0000313" key="10">
    <source>
        <dbReference type="EMBL" id="SSW93718.1"/>
    </source>
</evidence>
<keyword evidence="5" id="KW-0175">Coiled coil</keyword>
<keyword evidence="3 4" id="KW-0597">Phosphoprotein</keyword>
<evidence type="ECO:0000259" key="6">
    <source>
        <dbReference type="PROSITE" id="PS50109"/>
    </source>
</evidence>
<feature type="modified residue" description="4-aspartylphosphate" evidence="4">
    <location>
        <position position="618"/>
    </location>
</feature>
<dbReference type="PANTHER" id="PTHR43065">
    <property type="entry name" value="SENSOR HISTIDINE KINASE"/>
    <property type="match status" value="1"/>
</dbReference>
<organism evidence="10 11">
    <name type="scientific">Rhodopseudomonas pentothenatexigens</name>
    <dbReference type="NCBI Taxonomy" id="999699"/>
    <lineage>
        <taxon>Bacteria</taxon>
        <taxon>Pseudomonadati</taxon>
        <taxon>Pseudomonadota</taxon>
        <taxon>Alphaproteobacteria</taxon>
        <taxon>Hyphomicrobiales</taxon>
        <taxon>Nitrobacteraceae</taxon>
        <taxon>Rhodopseudomonas</taxon>
    </lineage>
</organism>
<dbReference type="Pfam" id="PF08448">
    <property type="entry name" value="PAS_4"/>
    <property type="match status" value="1"/>
</dbReference>
<keyword evidence="12" id="KW-1185">Reference proteome</keyword>
<dbReference type="CDD" id="cd16919">
    <property type="entry name" value="HATPase_CckA-like"/>
    <property type="match status" value="1"/>
</dbReference>